<evidence type="ECO:0000256" key="1">
    <source>
        <dbReference type="SAM" id="SignalP"/>
    </source>
</evidence>
<dbReference type="PANTHER" id="PTHR43360">
    <property type="entry name" value="CARBON DIOXIDE CONCENTRATING MECHANISM PROTEIN CCMM"/>
    <property type="match status" value="1"/>
</dbReference>
<dbReference type="AlphaFoldDB" id="A0A1F6CBQ1"/>
<dbReference type="Gene3D" id="2.160.10.10">
    <property type="entry name" value="Hexapeptide repeat proteins"/>
    <property type="match status" value="1"/>
</dbReference>
<sequence length="204" mass="21206">MSNVKWSLLFVLLSPAVLWADPPAPRVPASAYVDSHASVTGDVTVGERAFLAPGSSVRAGAGAPVVIGDESNVQDGAVVVGMPEVGLLPADARGDIGGVRIGRRTTVAAQAQVHGPARVGDGVFVGMQALVFNAEVADGCVIEPGATVMGVRIPPGRYVPASLVVIDQDAAEALPRIHARYSFRGINEKMVIVYTKMAEEKARK</sequence>
<dbReference type="Proteomes" id="UP000178606">
    <property type="component" value="Unassembled WGS sequence"/>
</dbReference>
<accession>A0A1F6CBQ1</accession>
<feature type="chain" id="PRO_5009523305" description="Carbonic anhydrase" evidence="1">
    <location>
        <begin position="21"/>
        <end position="204"/>
    </location>
</feature>
<name>A0A1F6CBQ1_HANXR</name>
<dbReference type="EMBL" id="MFKF01000289">
    <property type="protein sequence ID" value="OGG46668.1"/>
    <property type="molecule type" value="Genomic_DNA"/>
</dbReference>
<reference evidence="2 3" key="1">
    <citation type="journal article" date="2016" name="Nat. Commun.">
        <title>Thousands of microbial genomes shed light on interconnected biogeochemical processes in an aquifer system.</title>
        <authorList>
            <person name="Anantharaman K."/>
            <person name="Brown C.T."/>
            <person name="Hug L.A."/>
            <person name="Sharon I."/>
            <person name="Castelle C.J."/>
            <person name="Probst A.J."/>
            <person name="Thomas B.C."/>
            <person name="Singh A."/>
            <person name="Wilkins M.J."/>
            <person name="Karaoz U."/>
            <person name="Brodie E.L."/>
            <person name="Williams K.H."/>
            <person name="Hubbard S.S."/>
            <person name="Banfield J.F."/>
        </authorList>
    </citation>
    <scope>NUCLEOTIDE SEQUENCE [LARGE SCALE GENOMIC DNA]</scope>
    <source>
        <strain evidence="3">RIFCSPLOWO2_12_FULL_64_10</strain>
    </source>
</reference>
<dbReference type="SUPFAM" id="SSF51161">
    <property type="entry name" value="Trimeric LpxA-like enzymes"/>
    <property type="match status" value="1"/>
</dbReference>
<proteinExistence type="predicted"/>
<dbReference type="InterPro" id="IPR011004">
    <property type="entry name" value="Trimer_LpxA-like_sf"/>
</dbReference>
<dbReference type="InterPro" id="IPR052265">
    <property type="entry name" value="Gamma-CA"/>
</dbReference>
<dbReference type="PANTHER" id="PTHR43360:SF1">
    <property type="entry name" value="CARBOXYSOME ASSEMBLY PROTEIN CCMM"/>
    <property type="match status" value="1"/>
</dbReference>
<keyword evidence="1" id="KW-0732">Signal</keyword>
<comment type="caution">
    <text evidence="2">The sequence shown here is derived from an EMBL/GenBank/DDBJ whole genome shotgun (WGS) entry which is preliminary data.</text>
</comment>
<gene>
    <name evidence="2" type="ORF">A3F84_07440</name>
</gene>
<evidence type="ECO:0008006" key="4">
    <source>
        <dbReference type="Google" id="ProtNLM"/>
    </source>
</evidence>
<organism evidence="2 3">
    <name type="scientific">Handelsmanbacteria sp. (strain RIFCSPLOWO2_12_FULL_64_10)</name>
    <dbReference type="NCBI Taxonomy" id="1817868"/>
    <lineage>
        <taxon>Bacteria</taxon>
        <taxon>Candidatus Handelsmaniibacteriota</taxon>
    </lineage>
</organism>
<evidence type="ECO:0000313" key="2">
    <source>
        <dbReference type="EMBL" id="OGG46668.1"/>
    </source>
</evidence>
<evidence type="ECO:0000313" key="3">
    <source>
        <dbReference type="Proteomes" id="UP000178606"/>
    </source>
</evidence>
<protein>
    <recommendedName>
        <fullName evidence="4">Carbonic anhydrase</fullName>
    </recommendedName>
</protein>
<feature type="signal peptide" evidence="1">
    <location>
        <begin position="1"/>
        <end position="20"/>
    </location>
</feature>